<dbReference type="OrthoDB" id="9814654at2"/>
<dbReference type="Proteomes" id="UP000003374">
    <property type="component" value="Unassembled WGS sequence"/>
</dbReference>
<protein>
    <recommendedName>
        <fullName evidence="1">DUF2007 domain-containing protein</fullName>
    </recommendedName>
</protein>
<dbReference type="InterPro" id="IPR018551">
    <property type="entry name" value="DUF2007"/>
</dbReference>
<sequence length="105" mass="11674">MQRVYTSSDLLIVGHLAEILKRRNINHFVRNFYLTGGAGELPPTAIWPELWVDDEDYELARRLIGEVLGTTGLPAPAWVCSSCGERIEGQFAACWNCATPAPLED</sequence>
<keyword evidence="3" id="KW-1185">Reference proteome</keyword>
<dbReference type="eggNOG" id="ENOG5033DJM">
    <property type="taxonomic scope" value="Bacteria"/>
</dbReference>
<dbReference type="RefSeq" id="WP_005003792.1">
    <property type="nucleotide sequence ID" value="NZ_CH672427.1"/>
</dbReference>
<dbReference type="AlphaFoldDB" id="A4BL03"/>
<dbReference type="Pfam" id="PF09413">
    <property type="entry name" value="DUF2007"/>
    <property type="match status" value="1"/>
</dbReference>
<evidence type="ECO:0000313" key="2">
    <source>
        <dbReference type="EMBL" id="EAR22991.1"/>
    </source>
</evidence>
<dbReference type="EMBL" id="AAOF01000001">
    <property type="protein sequence ID" value="EAR22991.1"/>
    <property type="molecule type" value="Genomic_DNA"/>
</dbReference>
<feature type="domain" description="DUF2007" evidence="1">
    <location>
        <begin position="1"/>
        <end position="66"/>
    </location>
</feature>
<dbReference type="Gene3D" id="3.30.70.790">
    <property type="entry name" value="UreE, C-terminal domain"/>
    <property type="match status" value="1"/>
</dbReference>
<reference evidence="2 3" key="1">
    <citation type="submission" date="2006-02" db="EMBL/GenBank/DDBJ databases">
        <authorList>
            <person name="Waterbury J."/>
            <person name="Ferriera S."/>
            <person name="Johnson J."/>
            <person name="Kravitz S."/>
            <person name="Halpern A."/>
            <person name="Remington K."/>
            <person name="Beeson K."/>
            <person name="Tran B."/>
            <person name="Rogers Y.-H."/>
            <person name="Friedman R."/>
            <person name="Venter J.C."/>
        </authorList>
    </citation>
    <scope>NUCLEOTIDE SEQUENCE [LARGE SCALE GENOMIC DNA]</scope>
    <source>
        <strain evidence="2 3">Nb-231</strain>
    </source>
</reference>
<evidence type="ECO:0000313" key="3">
    <source>
        <dbReference type="Proteomes" id="UP000003374"/>
    </source>
</evidence>
<dbReference type="HOGENOM" id="CLU_155686_0_0_6"/>
<accession>A4BL03</accession>
<gene>
    <name evidence="2" type="ORF">NB231_14263</name>
</gene>
<proteinExistence type="predicted"/>
<dbReference type="STRING" id="314278.NB231_14263"/>
<evidence type="ECO:0000259" key="1">
    <source>
        <dbReference type="Pfam" id="PF09413"/>
    </source>
</evidence>
<organism evidence="2 3">
    <name type="scientific">Nitrococcus mobilis Nb-231</name>
    <dbReference type="NCBI Taxonomy" id="314278"/>
    <lineage>
        <taxon>Bacteria</taxon>
        <taxon>Pseudomonadati</taxon>
        <taxon>Pseudomonadota</taxon>
        <taxon>Gammaproteobacteria</taxon>
        <taxon>Chromatiales</taxon>
        <taxon>Ectothiorhodospiraceae</taxon>
        <taxon>Nitrococcus</taxon>
    </lineage>
</organism>
<name>A4BL03_9GAMM</name>
<comment type="caution">
    <text evidence="2">The sequence shown here is derived from an EMBL/GenBank/DDBJ whole genome shotgun (WGS) entry which is preliminary data.</text>
</comment>